<evidence type="ECO:0000313" key="3">
    <source>
        <dbReference type="Proteomes" id="UP000489961"/>
    </source>
</evidence>
<reference evidence="2 3" key="1">
    <citation type="submission" date="2020-02" db="EMBL/GenBank/DDBJ databases">
        <authorList>
            <person name="Chaudhuri R."/>
        </authorList>
    </citation>
    <scope>NUCLEOTIDE SEQUENCE [LARGE SCALE GENOMIC DNA]</scope>
    <source>
        <strain evidence="2">SFB21</strain>
    </source>
</reference>
<dbReference type="RefSeq" id="WP_174558457.1">
    <property type="nucleotide sequence ID" value="NZ_CADDTS010000007.1"/>
</dbReference>
<name>A0A811GBJ7_9GAMM</name>
<proteinExistence type="predicted"/>
<dbReference type="Proteomes" id="UP000489961">
    <property type="component" value="Unassembled WGS sequence"/>
</dbReference>
<evidence type="ECO:0008006" key="4">
    <source>
        <dbReference type="Google" id="ProtNLM"/>
    </source>
</evidence>
<sequence length="137" mass="15323">MKKIMMVILLSANSTLMYAGQCSLDSVSEPVMRLANYYHSQSATSFRVFCDQAYSIQFSSLNLSSSDGSSYVSNGPYRLKTRMNISGPVRNQWNVPLSQSGALKDSKYIIAVRLEEQPSIRTPVGTYRDVVFISLLF</sequence>
<feature type="signal peptide" evidence="1">
    <location>
        <begin position="1"/>
        <end position="19"/>
    </location>
</feature>
<dbReference type="EMBL" id="CADDTS010000007">
    <property type="protein sequence ID" value="CAB1208531.1"/>
    <property type="molecule type" value="Genomic_DNA"/>
</dbReference>
<accession>A0A811GBJ7</accession>
<comment type="caution">
    <text evidence="2">The sequence shown here is derived from an EMBL/GenBank/DDBJ whole genome shotgun (WGS) entry which is preliminary data.</text>
</comment>
<protein>
    <recommendedName>
        <fullName evidence="4">Spore coat protein U domain-containing protein</fullName>
    </recommendedName>
</protein>
<gene>
    <name evidence="2" type="ORF">SFB21_0465</name>
</gene>
<organism evidence="2 3">
    <name type="scientific">Acinetobacter bouvetii</name>
    <dbReference type="NCBI Taxonomy" id="202951"/>
    <lineage>
        <taxon>Bacteria</taxon>
        <taxon>Pseudomonadati</taxon>
        <taxon>Pseudomonadota</taxon>
        <taxon>Gammaproteobacteria</taxon>
        <taxon>Moraxellales</taxon>
        <taxon>Moraxellaceae</taxon>
        <taxon>Acinetobacter</taxon>
    </lineage>
</organism>
<evidence type="ECO:0000256" key="1">
    <source>
        <dbReference type="SAM" id="SignalP"/>
    </source>
</evidence>
<dbReference type="AlphaFoldDB" id="A0A811GBJ7"/>
<keyword evidence="1" id="KW-0732">Signal</keyword>
<evidence type="ECO:0000313" key="2">
    <source>
        <dbReference type="EMBL" id="CAB1208531.1"/>
    </source>
</evidence>
<feature type="chain" id="PRO_5032951658" description="Spore coat protein U domain-containing protein" evidence="1">
    <location>
        <begin position="20"/>
        <end position="137"/>
    </location>
</feature>